<evidence type="ECO:0000313" key="4">
    <source>
        <dbReference type="Proteomes" id="UP000005237"/>
    </source>
</evidence>
<feature type="compositionally biased region" description="Low complexity" evidence="2">
    <location>
        <begin position="185"/>
        <end position="195"/>
    </location>
</feature>
<evidence type="ECO:0000313" key="3">
    <source>
        <dbReference type="EnsemblMetazoa" id="CJA06652.1"/>
    </source>
</evidence>
<dbReference type="AlphaFoldDB" id="A0A8R1HRM5"/>
<protein>
    <submittedName>
        <fullName evidence="3">Uncharacterized protein</fullName>
    </submittedName>
</protein>
<proteinExistence type="predicted"/>
<keyword evidence="4" id="KW-1185">Reference proteome</keyword>
<accession>A0A8R1HRM5</accession>
<name>A0A8R1HRM5_CAEJA</name>
<feature type="region of interest" description="Disordered" evidence="2">
    <location>
        <begin position="185"/>
        <end position="242"/>
    </location>
</feature>
<reference evidence="4" key="1">
    <citation type="submission" date="2010-08" db="EMBL/GenBank/DDBJ databases">
        <authorList>
            <consortium name="Caenorhabditis japonica Sequencing Consortium"/>
            <person name="Wilson R.K."/>
        </authorList>
    </citation>
    <scope>NUCLEOTIDE SEQUENCE [LARGE SCALE GENOMIC DNA]</scope>
    <source>
        <strain evidence="4">DF5081</strain>
    </source>
</reference>
<dbReference type="GO" id="GO:0005654">
    <property type="term" value="C:nucleoplasm"/>
    <property type="evidence" value="ECO:0007669"/>
    <property type="project" value="EnsemblMetazoa"/>
</dbReference>
<reference evidence="3" key="2">
    <citation type="submission" date="2022-06" db="UniProtKB">
        <authorList>
            <consortium name="EnsemblMetazoa"/>
        </authorList>
    </citation>
    <scope>IDENTIFICATION</scope>
    <source>
        <strain evidence="3">DF5081</strain>
    </source>
</reference>
<dbReference type="Proteomes" id="UP000005237">
    <property type="component" value="Unassembled WGS sequence"/>
</dbReference>
<evidence type="ECO:0000256" key="1">
    <source>
        <dbReference type="SAM" id="Coils"/>
    </source>
</evidence>
<keyword evidence="1" id="KW-0175">Coiled coil</keyword>
<feature type="coiled-coil region" evidence="1">
    <location>
        <begin position="88"/>
        <end position="115"/>
    </location>
</feature>
<sequence>MRQKLRRYHKESKSQHLYLKSLIYWKTFYTEFLNRIDDIMDCFRFEDIRDVAVVVKSHDFPEELVSYVTQQLMDWRELFLDVDWMKIYVEMSKKIEEQEKSRQEQEERFELLRVIALEIEMSNLSLAEFKPLNDQPEKLVVHVMGRISEETKAKTLADQLKSMPVLSRRCNTKEWCRKHYEALTSSSSSSSSSSASDDENNEENNSSIIGYCGDSSRDITSSTSSDEPDVETVDTFFSNYGL</sequence>
<organism evidence="3 4">
    <name type="scientific">Caenorhabditis japonica</name>
    <dbReference type="NCBI Taxonomy" id="281687"/>
    <lineage>
        <taxon>Eukaryota</taxon>
        <taxon>Metazoa</taxon>
        <taxon>Ecdysozoa</taxon>
        <taxon>Nematoda</taxon>
        <taxon>Chromadorea</taxon>
        <taxon>Rhabditida</taxon>
        <taxon>Rhabditina</taxon>
        <taxon>Rhabditomorpha</taxon>
        <taxon>Rhabditoidea</taxon>
        <taxon>Rhabditidae</taxon>
        <taxon>Peloderinae</taxon>
        <taxon>Caenorhabditis</taxon>
    </lineage>
</organism>
<dbReference type="EnsemblMetazoa" id="CJA06652.1">
    <property type="protein sequence ID" value="CJA06652.1"/>
    <property type="gene ID" value="WBGene00125856"/>
</dbReference>
<evidence type="ECO:0000256" key="2">
    <source>
        <dbReference type="SAM" id="MobiDB-lite"/>
    </source>
</evidence>